<dbReference type="InterPro" id="IPR043928">
    <property type="entry name" value="DNVP"/>
</dbReference>
<organism evidence="1">
    <name type="scientific">viral metagenome</name>
    <dbReference type="NCBI Taxonomy" id="1070528"/>
    <lineage>
        <taxon>unclassified sequences</taxon>
        <taxon>metagenomes</taxon>
        <taxon>organismal metagenomes</taxon>
    </lineage>
</organism>
<name>A0A6C0EZ75_9ZZZZ</name>
<protein>
    <submittedName>
        <fullName evidence="1">Uncharacterized protein</fullName>
    </submittedName>
</protein>
<dbReference type="GO" id="GO:0051276">
    <property type="term" value="P:chromosome organization"/>
    <property type="evidence" value="ECO:0007669"/>
    <property type="project" value="InterPro"/>
</dbReference>
<evidence type="ECO:0000313" key="1">
    <source>
        <dbReference type="EMBL" id="QHT34358.1"/>
    </source>
</evidence>
<dbReference type="Pfam" id="PF19060">
    <property type="entry name" value="DVNP"/>
    <property type="match status" value="1"/>
</dbReference>
<dbReference type="GO" id="GO:0003677">
    <property type="term" value="F:DNA binding"/>
    <property type="evidence" value="ECO:0007669"/>
    <property type="project" value="InterPro"/>
</dbReference>
<dbReference type="EMBL" id="MN738999">
    <property type="protein sequence ID" value="QHT34358.1"/>
    <property type="molecule type" value="Genomic_DNA"/>
</dbReference>
<proteinExistence type="predicted"/>
<sequence length="98" mass="11511">MGYTRDKKTGLYNIKGNTYEKIRGSRTQVSNGTAYMTTGELTKDKLLYSKNGYIVSKKKHFTAKKEMRLEKYGYFTKKGKFGSVKRSRRNRKTKKEMF</sequence>
<reference evidence="1" key="1">
    <citation type="journal article" date="2020" name="Nature">
        <title>Giant virus diversity and host interactions through global metagenomics.</title>
        <authorList>
            <person name="Schulz F."/>
            <person name="Roux S."/>
            <person name="Paez-Espino D."/>
            <person name="Jungbluth S."/>
            <person name="Walsh D.A."/>
            <person name="Denef V.J."/>
            <person name="McMahon K.D."/>
            <person name="Konstantinidis K.T."/>
            <person name="Eloe-Fadrosh E.A."/>
            <person name="Kyrpides N.C."/>
            <person name="Woyke T."/>
        </authorList>
    </citation>
    <scope>NUCLEOTIDE SEQUENCE</scope>
    <source>
        <strain evidence="1">GVMAG-M-3300009163-63</strain>
    </source>
</reference>
<dbReference type="AlphaFoldDB" id="A0A6C0EZ75"/>
<accession>A0A6C0EZ75</accession>